<accession>A0A1T4NU36</accession>
<evidence type="ECO:0000256" key="5">
    <source>
        <dbReference type="ARBA" id="ARBA00022898"/>
    </source>
</evidence>
<dbReference type="InterPro" id="IPR004839">
    <property type="entry name" value="Aminotransferase_I/II_large"/>
</dbReference>
<proteinExistence type="inferred from homology"/>
<evidence type="ECO:0000313" key="8">
    <source>
        <dbReference type="EMBL" id="SJZ82592.1"/>
    </source>
</evidence>
<evidence type="ECO:0000313" key="10">
    <source>
        <dbReference type="Proteomes" id="UP000190449"/>
    </source>
</evidence>
<keyword evidence="9" id="KW-1185">Reference proteome</keyword>
<protein>
    <submittedName>
        <fullName evidence="7">Aspartate aminotransferase</fullName>
    </submittedName>
</protein>
<dbReference type="Proteomes" id="UP000190449">
    <property type="component" value="Unassembled WGS sequence"/>
</dbReference>
<dbReference type="Gene3D" id="3.90.1150.10">
    <property type="entry name" value="Aspartate Aminotransferase, domain 1"/>
    <property type="match status" value="1"/>
</dbReference>
<comment type="similarity">
    <text evidence="2">Belongs to the class-I pyridoxal-phosphate-dependent aminotransferase family.</text>
</comment>
<dbReference type="InterPro" id="IPR015422">
    <property type="entry name" value="PyrdxlP-dep_Trfase_small"/>
</dbReference>
<evidence type="ECO:0000256" key="4">
    <source>
        <dbReference type="ARBA" id="ARBA00022679"/>
    </source>
</evidence>
<dbReference type="PANTHER" id="PTHR46383">
    <property type="entry name" value="ASPARTATE AMINOTRANSFERASE"/>
    <property type="match status" value="1"/>
</dbReference>
<evidence type="ECO:0000256" key="3">
    <source>
        <dbReference type="ARBA" id="ARBA00022576"/>
    </source>
</evidence>
<name>A0A1M6UHS8_9BACT</name>
<dbReference type="STRING" id="28122.SAMN02745108_01706"/>
<dbReference type="GO" id="GO:0006520">
    <property type="term" value="P:amino acid metabolic process"/>
    <property type="evidence" value="ECO:0007669"/>
    <property type="project" value="InterPro"/>
</dbReference>
<dbReference type="GO" id="GO:0008483">
    <property type="term" value="F:transaminase activity"/>
    <property type="evidence" value="ECO:0007669"/>
    <property type="project" value="UniProtKB-KW"/>
</dbReference>
<dbReference type="InterPro" id="IPR015424">
    <property type="entry name" value="PyrdxlP-dep_Trfase"/>
</dbReference>
<feature type="domain" description="Aminotransferase class I/classII large" evidence="6">
    <location>
        <begin position="31"/>
        <end position="390"/>
    </location>
</feature>
<evidence type="ECO:0000313" key="9">
    <source>
        <dbReference type="Proteomes" id="UP000184275"/>
    </source>
</evidence>
<dbReference type="PRINTS" id="PR00753">
    <property type="entry name" value="ACCSYNTHASE"/>
</dbReference>
<dbReference type="InterPro" id="IPR015421">
    <property type="entry name" value="PyrdxlP-dep_Trfase_major"/>
</dbReference>
<dbReference type="RefSeq" id="WP_073304213.1">
    <property type="nucleotide sequence ID" value="NZ_FRAW01000014.1"/>
</dbReference>
<keyword evidence="3 7" id="KW-0032">Aminotransferase</keyword>
<reference evidence="9" key="2">
    <citation type="submission" date="2016-11" db="EMBL/GenBank/DDBJ databases">
        <authorList>
            <person name="Varghese N."/>
            <person name="Submissions S."/>
        </authorList>
    </citation>
    <scope>NUCLEOTIDE SEQUENCE [LARGE SCALE GENOMIC DNA]</scope>
    <source>
        <strain evidence="9">UWOS</strain>
    </source>
</reference>
<dbReference type="SUPFAM" id="SSF53383">
    <property type="entry name" value="PLP-dependent transferases"/>
    <property type="match status" value="1"/>
</dbReference>
<dbReference type="CDD" id="cd00609">
    <property type="entry name" value="AAT_like"/>
    <property type="match status" value="1"/>
</dbReference>
<evidence type="ECO:0000256" key="2">
    <source>
        <dbReference type="ARBA" id="ARBA00007441"/>
    </source>
</evidence>
<reference evidence="7" key="1">
    <citation type="submission" date="2016-11" db="EMBL/GenBank/DDBJ databases">
        <authorList>
            <person name="Jaros S."/>
            <person name="Januszkiewicz K."/>
            <person name="Wedrychowicz H."/>
        </authorList>
    </citation>
    <scope>NUCLEOTIDE SEQUENCE [LARGE SCALE GENOMIC DNA]</scope>
    <source>
        <strain evidence="7">UWOS</strain>
    </source>
</reference>
<organism evidence="7 9">
    <name type="scientific">Fibrobacter intestinalis</name>
    <dbReference type="NCBI Taxonomy" id="28122"/>
    <lineage>
        <taxon>Bacteria</taxon>
        <taxon>Pseudomonadati</taxon>
        <taxon>Fibrobacterota</taxon>
        <taxon>Fibrobacteria</taxon>
        <taxon>Fibrobacterales</taxon>
        <taxon>Fibrobacteraceae</taxon>
        <taxon>Fibrobacter</taxon>
    </lineage>
</organism>
<dbReference type="FunFam" id="3.40.640.10:FF:000033">
    <property type="entry name" value="Aspartate aminotransferase"/>
    <property type="match status" value="1"/>
</dbReference>
<dbReference type="Pfam" id="PF00155">
    <property type="entry name" value="Aminotran_1_2"/>
    <property type="match status" value="1"/>
</dbReference>
<evidence type="ECO:0000313" key="7">
    <source>
        <dbReference type="EMBL" id="SHK68703.1"/>
    </source>
</evidence>
<dbReference type="AlphaFoldDB" id="A0A1M6UHS8"/>
<dbReference type="Gene3D" id="3.40.640.10">
    <property type="entry name" value="Type I PLP-dependent aspartate aminotransferase-like (Major domain)"/>
    <property type="match status" value="1"/>
</dbReference>
<comment type="cofactor">
    <cofactor evidence="1">
        <name>pyridoxal 5'-phosphate</name>
        <dbReference type="ChEBI" id="CHEBI:597326"/>
    </cofactor>
</comment>
<keyword evidence="4 7" id="KW-0808">Transferase</keyword>
<sequence length="399" mass="43962">MKNPSLRIQNIAPSLTVAVDSLAKKLKAEGKDIISLGAGEPDWDTPEEICSKAKAAIDERKTRYSAPQGILSVRKAVAQKLREQNGIEYAPEQIVLTSGAKHAVFNSLLAIVNPGDEVIIPEPYWVTYPELVKLLGGTPVIIHTQEEDDFQMTARAFQEAITPRTKALILNNPTNPTGTLYAEKNLAEIAEVIVQNDLYAVSDEIYEHFSYSDNFQFKSLAAFPGMAERTLVINGLSKSHCMTGWRIGYVAAPPQIAALIAKAQGQTTHHPSNIAQYAAEEALQMPLHFVQRMRDEFKRRRDFLYGKISQIPGVRVRIPQGAFYLFANISGLLGKTTPDGKTLTNSVEFCTYLLESVGLAIVPGSAFGRDGYVRFSYAASQQELSSAADRFEKGVRALR</sequence>
<gene>
    <name evidence="8" type="ORF">SAMN02745108_01706</name>
    <name evidence="7" type="ORF">SAMN05720469_1146</name>
</gene>
<dbReference type="GO" id="GO:0030170">
    <property type="term" value="F:pyridoxal phosphate binding"/>
    <property type="evidence" value="ECO:0007669"/>
    <property type="project" value="InterPro"/>
</dbReference>
<reference evidence="8 10" key="3">
    <citation type="submission" date="2017-02" db="EMBL/GenBank/DDBJ databases">
        <authorList>
            <person name="Peterson S.W."/>
        </authorList>
    </citation>
    <scope>NUCLEOTIDE SEQUENCE [LARGE SCALE GENOMIC DNA]</scope>
    <source>
        <strain evidence="8 10">ATCC 43854</strain>
    </source>
</reference>
<dbReference type="EMBL" id="FRAW01000014">
    <property type="protein sequence ID" value="SHK68703.1"/>
    <property type="molecule type" value="Genomic_DNA"/>
</dbReference>
<dbReference type="EMBL" id="FUWU01000028">
    <property type="protein sequence ID" value="SJZ82592.1"/>
    <property type="molecule type" value="Genomic_DNA"/>
</dbReference>
<evidence type="ECO:0000259" key="6">
    <source>
        <dbReference type="Pfam" id="PF00155"/>
    </source>
</evidence>
<accession>A0A1M6UHS8</accession>
<keyword evidence="5" id="KW-0663">Pyridoxal phosphate</keyword>
<evidence type="ECO:0000256" key="1">
    <source>
        <dbReference type="ARBA" id="ARBA00001933"/>
    </source>
</evidence>
<dbReference type="PANTHER" id="PTHR46383:SF1">
    <property type="entry name" value="ASPARTATE AMINOTRANSFERASE"/>
    <property type="match status" value="1"/>
</dbReference>
<dbReference type="Proteomes" id="UP000184275">
    <property type="component" value="Unassembled WGS sequence"/>
</dbReference>
<dbReference type="InterPro" id="IPR050596">
    <property type="entry name" value="AspAT/PAT-like"/>
</dbReference>